<keyword evidence="4" id="KW-0963">Cytoplasm</keyword>
<evidence type="ECO:0000256" key="1">
    <source>
        <dbReference type="ARBA" id="ARBA00004324"/>
    </source>
</evidence>
<keyword evidence="8" id="KW-0539">Nucleus</keyword>
<dbReference type="GO" id="GO:0005829">
    <property type="term" value="C:cytosol"/>
    <property type="evidence" value="ECO:0007669"/>
    <property type="project" value="TreeGrafter"/>
</dbReference>
<evidence type="ECO:0000313" key="13">
    <source>
        <dbReference type="Proteomes" id="UP000309038"/>
    </source>
</evidence>
<dbReference type="GO" id="GO:0010499">
    <property type="term" value="P:proteasomal ubiquitin-independent protein catabolic process"/>
    <property type="evidence" value="ECO:0007669"/>
    <property type="project" value="TreeGrafter"/>
</dbReference>
<dbReference type="GO" id="GO:0006281">
    <property type="term" value="P:DNA repair"/>
    <property type="evidence" value="ECO:0007669"/>
    <property type="project" value="UniProtKB-KW"/>
</dbReference>
<evidence type="ECO:0000256" key="8">
    <source>
        <dbReference type="ARBA" id="ARBA00023242"/>
    </source>
</evidence>
<evidence type="ECO:0000259" key="10">
    <source>
        <dbReference type="Pfam" id="PF16507"/>
    </source>
</evidence>
<evidence type="ECO:0000256" key="2">
    <source>
        <dbReference type="ARBA" id="ARBA00004496"/>
    </source>
</evidence>
<dbReference type="InterPro" id="IPR055455">
    <property type="entry name" value="HEAT_PSME4"/>
</dbReference>
<dbReference type="Proteomes" id="UP000309038">
    <property type="component" value="Unassembled WGS sequence"/>
</dbReference>
<feature type="domain" description="Proteasome activator Blm10 middle HEAT repeats region" evidence="10">
    <location>
        <begin position="1"/>
        <end position="459"/>
    </location>
</feature>
<keyword evidence="13" id="KW-1185">Reference proteome</keyword>
<dbReference type="Pfam" id="PF16507">
    <property type="entry name" value="HEAT_PSME4_mid"/>
    <property type="match status" value="1"/>
</dbReference>
<accession>A0A4S4KVA8</accession>
<evidence type="ECO:0000256" key="3">
    <source>
        <dbReference type="ARBA" id="ARBA00005739"/>
    </source>
</evidence>
<comment type="similarity">
    <text evidence="3">Belongs to the BLM10 family.</text>
</comment>
<dbReference type="GO" id="GO:0070628">
    <property type="term" value="F:proteasome binding"/>
    <property type="evidence" value="ECO:0007669"/>
    <property type="project" value="InterPro"/>
</dbReference>
<comment type="caution">
    <text evidence="12">The sequence shown here is derived from an EMBL/GenBank/DDBJ whole genome shotgun (WGS) entry which is preliminary data.</text>
</comment>
<dbReference type="InterPro" id="IPR035309">
    <property type="entry name" value="PSME4"/>
</dbReference>
<evidence type="ECO:0000256" key="4">
    <source>
        <dbReference type="ARBA" id="ARBA00022490"/>
    </source>
</evidence>
<dbReference type="Pfam" id="PF11919">
    <property type="entry name" value="PSME4_C"/>
    <property type="match status" value="1"/>
</dbReference>
<dbReference type="GO" id="GO:0016504">
    <property type="term" value="F:peptidase activator activity"/>
    <property type="evidence" value="ECO:0007669"/>
    <property type="project" value="InterPro"/>
</dbReference>
<dbReference type="EMBL" id="SGPJ01000005">
    <property type="protein sequence ID" value="THH02487.1"/>
    <property type="molecule type" value="Genomic_DNA"/>
</dbReference>
<feature type="domain" description="Proteasome activator complex subunit 4 C-terminal" evidence="9">
    <location>
        <begin position="1377"/>
        <end position="1415"/>
    </location>
</feature>
<sequence length="1415" mass="161274">MFSQDNTTVSNIQGALKSMCILEPDLILPSILERAGPALEALVETQRTIAVIKALGAVAPAMVCRHIYYPGAKHLLPIMELLLPGIDLNDPLKTFCTTAFIVEVSQYVKFGELTNPEDSTNVDIDTGLTGPQLPTVEFRLPSKMSFGDDADYSKDEQDTLLITMSEQIADWVAAFLRRVILLFENLPEEGANGAAGGQTEVNLVDAVCGAFSQICVHLSDPLYDMVLNMVFDYASNNVRTNAVRAIHQLVECIANANPQKTLTKFLPYCAQNIRTELDHGASSVRTTSLNSVALPADATLHWNLAILRGSMFNDGKMTLKYRRELLDLFKLLHKKALSKRGFSSAGKLLSSTLLTLTHTYPLENKFVNLNEWNSEEFRANHHQHWGRLYSPNDVQPSWHVPDTDEIDFALEVFRDLVEPTLVSLDALLEPGVSRDATWRNDFCRHLSIVRNAFAGIPTLVKEVITAEELREAAISSDILNEIPEMIASIDPLKSGFALDDPKDPRHQYMTNLKRRFGEFLHKASLSLLSQDEENILDAVLMLIRSIRTYMIEYGDSRDSYYVQLDRYHNELNITRQYANQKVWPRAVLVRRARLYHAARLRWNSVERKRGPLEDQLIQDVTEWCLWNYATVRQASQGLLDSLCSTFDGLRRRTLATLYKALDPGTDDDRMKGALWTLNTSAFAKYAMGEPTLATELIEKLFACQHNEKPSIQEAVAALAETCLSGFIEPCYVVYEVENPYVPKAIFRLRACLKAGPTDELVKKCAAKRGKRVQLWNDSVARTTQVVLKAAESSKTHWKYSVVAIRYLRSLIRRDAPMTPSHVRYLVKATHNSHSTMRYYAQRAVMKISRFIKLRTFSHSPSDLALERNRNPLKCKVPVTMPSYDLTSQWLAEYKTPLDLAKAQREPILREKFTTGWLAWPDSTNAYLVPPSSSAIHPWEIDNEGALTALRELTTQASYWKDVAKHYASENHAEVIVQDHASCVKSIFQLLEDEPFEALRPTLESLLSDNDQNKQRGAAEFVAGLLSGSKHWPADKRLKLWDWFKPYIPKAFDQGNNDMISIWSSFLEYSFYNKDPRRMQPMVDYLFEKFNSVDFNAESTFDVVKVLSFFRAFYEELSWKFAPWTDEVLRRCWPEISSEHDDVLSHISELMAFCDKIMAMATQYFCTYHRGLYHEGRVLELVKRFKIWRAERLPGVRAFQSTYDRVGVLVCRWLFQAIHDTNAASTFDYVLPLMPELFRFTEINDNDDLAHRAKVLLNRMCGVMPPRPLLNPILDSIFTGIQTSPVVCRCLDDEVVEVREMAATTLTGILRVSPRRSVLALKDRFVRLAKSSSLPDRKSPTYTNALRQRHAAILGICALIESYPYTVERWMPELLTGVLAEHTKTHQDTWHEDSRRFTEEQLTALSTLLTGSSYYA</sequence>
<dbReference type="InterPro" id="IPR011989">
    <property type="entry name" value="ARM-like"/>
</dbReference>
<evidence type="ECO:0000259" key="9">
    <source>
        <dbReference type="Pfam" id="PF11919"/>
    </source>
</evidence>
<evidence type="ECO:0008006" key="14">
    <source>
        <dbReference type="Google" id="ProtNLM"/>
    </source>
</evidence>
<dbReference type="InterPro" id="IPR021843">
    <property type="entry name" value="PSME4_C"/>
</dbReference>
<organism evidence="12 13">
    <name type="scientific">Hermanssonia centrifuga</name>
    <dbReference type="NCBI Taxonomy" id="98765"/>
    <lineage>
        <taxon>Eukaryota</taxon>
        <taxon>Fungi</taxon>
        <taxon>Dikarya</taxon>
        <taxon>Basidiomycota</taxon>
        <taxon>Agaricomycotina</taxon>
        <taxon>Agaricomycetes</taxon>
        <taxon>Polyporales</taxon>
        <taxon>Meruliaceae</taxon>
        <taxon>Hermanssonia</taxon>
    </lineage>
</organism>
<dbReference type="Gene3D" id="1.25.10.10">
    <property type="entry name" value="Leucine-rich Repeat Variant"/>
    <property type="match status" value="1"/>
</dbReference>
<dbReference type="InterPro" id="IPR016024">
    <property type="entry name" value="ARM-type_fold"/>
</dbReference>
<dbReference type="PANTHER" id="PTHR32170:SF3">
    <property type="entry name" value="PROTEASOME ACTIVATOR COMPLEX SUBUNIT 4"/>
    <property type="match status" value="1"/>
</dbReference>
<dbReference type="InterPro" id="IPR032430">
    <property type="entry name" value="Blm10_mid"/>
</dbReference>
<keyword evidence="7" id="KW-0234">DNA repair</keyword>
<dbReference type="PANTHER" id="PTHR32170">
    <property type="entry name" value="PROTEASOME ACTIVATOR COMPLEX SUBUNIT 4"/>
    <property type="match status" value="1"/>
</dbReference>
<proteinExistence type="inferred from homology"/>
<dbReference type="Pfam" id="PF23096">
    <property type="entry name" value="HEAT_PSME4"/>
    <property type="match status" value="1"/>
</dbReference>
<keyword evidence="5" id="KW-0677">Repeat</keyword>
<comment type="subcellular location">
    <subcellularLocation>
        <location evidence="2">Cytoplasm</location>
    </subcellularLocation>
    <subcellularLocation>
        <location evidence="1">Nucleus speckle</location>
    </subcellularLocation>
</comment>
<name>A0A4S4KVA8_9APHY</name>
<evidence type="ECO:0000313" key="12">
    <source>
        <dbReference type="EMBL" id="THH02487.1"/>
    </source>
</evidence>
<feature type="domain" description="Proteasome activator complex subunit 4-like HEAT repeat-like" evidence="11">
    <location>
        <begin position="911"/>
        <end position="1093"/>
    </location>
</feature>
<protein>
    <recommendedName>
        <fullName evidence="14">Proteasome activator complex subunit 4</fullName>
    </recommendedName>
</protein>
<evidence type="ECO:0000256" key="5">
    <source>
        <dbReference type="ARBA" id="ARBA00022737"/>
    </source>
</evidence>
<dbReference type="SUPFAM" id="SSF48371">
    <property type="entry name" value="ARM repeat"/>
    <property type="match status" value="2"/>
</dbReference>
<dbReference type="GO" id="GO:0016607">
    <property type="term" value="C:nuclear speck"/>
    <property type="evidence" value="ECO:0007669"/>
    <property type="project" value="UniProtKB-SubCell"/>
</dbReference>
<keyword evidence="6" id="KW-0227">DNA damage</keyword>
<evidence type="ECO:0000256" key="6">
    <source>
        <dbReference type="ARBA" id="ARBA00022763"/>
    </source>
</evidence>
<gene>
    <name evidence="12" type="ORF">EW026_g367</name>
</gene>
<evidence type="ECO:0000256" key="7">
    <source>
        <dbReference type="ARBA" id="ARBA00023204"/>
    </source>
</evidence>
<reference evidence="12 13" key="1">
    <citation type="submission" date="2019-02" db="EMBL/GenBank/DDBJ databases">
        <title>Genome sequencing of the rare red list fungi Phlebia centrifuga.</title>
        <authorList>
            <person name="Buettner E."/>
            <person name="Kellner H."/>
        </authorList>
    </citation>
    <scope>NUCLEOTIDE SEQUENCE [LARGE SCALE GENOMIC DNA]</scope>
    <source>
        <strain evidence="12 13">DSM 108282</strain>
    </source>
</reference>
<evidence type="ECO:0000259" key="11">
    <source>
        <dbReference type="Pfam" id="PF23096"/>
    </source>
</evidence>